<name>A0A6G0ZPK1_APHCR</name>
<dbReference type="EMBL" id="VUJU01000088">
    <property type="protein sequence ID" value="KAF0773200.1"/>
    <property type="molecule type" value="Genomic_DNA"/>
</dbReference>
<protein>
    <submittedName>
        <fullName evidence="1">Uncharacterized protein</fullName>
    </submittedName>
</protein>
<comment type="caution">
    <text evidence="1">The sequence shown here is derived from an EMBL/GenBank/DDBJ whole genome shotgun (WGS) entry which is preliminary data.</text>
</comment>
<accession>A0A6G0ZPK1</accession>
<proteinExistence type="predicted"/>
<sequence length="267" mass="29680">MCRVNAAKRFSNDCTGRGVNAQYARPRRRLVHRLTASRRSSVGTGSAPPCVSRRAFKAASEPAAAAVLPPICRVPRSPARCSYATGTHVQPSCRPPSPPYLIFLVVGCERSSLAAHVVHSDDIQISRHFINDNNIIIIPYGTPCAHYGRAHCSERDSVAVCPANACRVIVLRYVHKCNDLMKKDTVSRTIITSFLCLSQFSLKSRVTNDGRNLSSKRYETYYHQKRVSYVTEISKARQYDQLIRSSGLCGCQTPYASDLKSQVLKPY</sequence>
<gene>
    <name evidence="1" type="ORF">FWK35_00001101</name>
</gene>
<dbReference type="AlphaFoldDB" id="A0A6G0ZPK1"/>
<organism evidence="1 2">
    <name type="scientific">Aphis craccivora</name>
    <name type="common">Cowpea aphid</name>
    <dbReference type="NCBI Taxonomy" id="307492"/>
    <lineage>
        <taxon>Eukaryota</taxon>
        <taxon>Metazoa</taxon>
        <taxon>Ecdysozoa</taxon>
        <taxon>Arthropoda</taxon>
        <taxon>Hexapoda</taxon>
        <taxon>Insecta</taxon>
        <taxon>Pterygota</taxon>
        <taxon>Neoptera</taxon>
        <taxon>Paraneoptera</taxon>
        <taxon>Hemiptera</taxon>
        <taxon>Sternorrhyncha</taxon>
        <taxon>Aphidomorpha</taxon>
        <taxon>Aphidoidea</taxon>
        <taxon>Aphididae</taxon>
        <taxon>Aphidini</taxon>
        <taxon>Aphis</taxon>
        <taxon>Aphis</taxon>
    </lineage>
</organism>
<dbReference type="Proteomes" id="UP000478052">
    <property type="component" value="Unassembled WGS sequence"/>
</dbReference>
<evidence type="ECO:0000313" key="2">
    <source>
        <dbReference type="Proteomes" id="UP000478052"/>
    </source>
</evidence>
<keyword evidence="2" id="KW-1185">Reference proteome</keyword>
<reference evidence="1 2" key="1">
    <citation type="submission" date="2019-08" db="EMBL/GenBank/DDBJ databases">
        <title>Whole genome of Aphis craccivora.</title>
        <authorList>
            <person name="Voronova N.V."/>
            <person name="Shulinski R.S."/>
            <person name="Bandarenka Y.V."/>
            <person name="Zhorov D.G."/>
            <person name="Warner D."/>
        </authorList>
    </citation>
    <scope>NUCLEOTIDE SEQUENCE [LARGE SCALE GENOMIC DNA]</scope>
    <source>
        <strain evidence="1">180601</strain>
        <tissue evidence="1">Whole Body</tissue>
    </source>
</reference>
<evidence type="ECO:0000313" key="1">
    <source>
        <dbReference type="EMBL" id="KAF0773200.1"/>
    </source>
</evidence>